<feature type="region of interest" description="Disordered" evidence="1">
    <location>
        <begin position="78"/>
        <end position="100"/>
    </location>
</feature>
<name>A0A137NQ66_CONC2</name>
<dbReference type="AlphaFoldDB" id="A0A137NQ66"/>
<accession>A0A137NQ66</accession>
<evidence type="ECO:0000313" key="3">
    <source>
        <dbReference type="Proteomes" id="UP000070444"/>
    </source>
</evidence>
<proteinExistence type="predicted"/>
<gene>
    <name evidence="2" type="ORF">CONCODRAFT_13753</name>
</gene>
<sequence>MDFNTICNDPAFSGFCKYMLNYYKMSQSLNQNGGFNPLNPLNPSSDPNPEPIDPIFEDDECKPDRFSKFIGAEFDPKSKSFKLKDGSTSSLSENEVGGRF</sequence>
<organism evidence="2 3">
    <name type="scientific">Conidiobolus coronatus (strain ATCC 28846 / CBS 209.66 / NRRL 28638)</name>
    <name type="common">Delacroixia coronata</name>
    <dbReference type="NCBI Taxonomy" id="796925"/>
    <lineage>
        <taxon>Eukaryota</taxon>
        <taxon>Fungi</taxon>
        <taxon>Fungi incertae sedis</taxon>
        <taxon>Zoopagomycota</taxon>
        <taxon>Entomophthoromycotina</taxon>
        <taxon>Entomophthoromycetes</taxon>
        <taxon>Entomophthorales</taxon>
        <taxon>Ancylistaceae</taxon>
        <taxon>Conidiobolus</taxon>
    </lineage>
</organism>
<feature type="compositionally biased region" description="Low complexity" evidence="1">
    <location>
        <begin position="33"/>
        <end position="45"/>
    </location>
</feature>
<feature type="non-terminal residue" evidence="2">
    <location>
        <position position="100"/>
    </location>
</feature>
<reference evidence="2 3" key="1">
    <citation type="journal article" date="2015" name="Genome Biol. Evol.">
        <title>Phylogenomic analyses indicate that early fungi evolved digesting cell walls of algal ancestors of land plants.</title>
        <authorList>
            <person name="Chang Y."/>
            <person name="Wang S."/>
            <person name="Sekimoto S."/>
            <person name="Aerts A.L."/>
            <person name="Choi C."/>
            <person name="Clum A."/>
            <person name="LaButti K.M."/>
            <person name="Lindquist E.A."/>
            <person name="Yee Ngan C."/>
            <person name="Ohm R.A."/>
            <person name="Salamov A.A."/>
            <person name="Grigoriev I.V."/>
            <person name="Spatafora J.W."/>
            <person name="Berbee M.L."/>
        </authorList>
    </citation>
    <scope>NUCLEOTIDE SEQUENCE [LARGE SCALE GENOMIC DNA]</scope>
    <source>
        <strain evidence="2 3">NRRL 28638</strain>
    </source>
</reference>
<evidence type="ECO:0000256" key="1">
    <source>
        <dbReference type="SAM" id="MobiDB-lite"/>
    </source>
</evidence>
<feature type="region of interest" description="Disordered" evidence="1">
    <location>
        <begin position="33"/>
        <end position="53"/>
    </location>
</feature>
<dbReference type="Proteomes" id="UP000070444">
    <property type="component" value="Unassembled WGS sequence"/>
</dbReference>
<keyword evidence="3" id="KW-1185">Reference proteome</keyword>
<dbReference type="EMBL" id="KQ965094">
    <property type="protein sequence ID" value="KXN64881.1"/>
    <property type="molecule type" value="Genomic_DNA"/>
</dbReference>
<evidence type="ECO:0000313" key="2">
    <source>
        <dbReference type="EMBL" id="KXN64881.1"/>
    </source>
</evidence>
<protein>
    <submittedName>
        <fullName evidence="2">Uncharacterized protein</fullName>
    </submittedName>
</protein>